<accession>A0AAU8MY89</accession>
<dbReference type="SUPFAM" id="SSF55729">
    <property type="entry name" value="Acyl-CoA N-acyltransferases (Nat)"/>
    <property type="match status" value="1"/>
</dbReference>
<evidence type="ECO:0000313" key="2">
    <source>
        <dbReference type="EMBL" id="XCO77160.1"/>
    </source>
</evidence>
<dbReference type="InterPro" id="IPR016181">
    <property type="entry name" value="Acyl_CoA_acyltransferase"/>
</dbReference>
<feature type="domain" description="N-acetyltransferase" evidence="1">
    <location>
        <begin position="8"/>
        <end position="167"/>
    </location>
</feature>
<protein>
    <submittedName>
        <fullName evidence="2">GNAT family protein</fullName>
        <ecNumber evidence="2">2.-.-.-</ecNumber>
    </submittedName>
</protein>
<dbReference type="GO" id="GO:0016747">
    <property type="term" value="F:acyltransferase activity, transferring groups other than amino-acyl groups"/>
    <property type="evidence" value="ECO:0007669"/>
    <property type="project" value="InterPro"/>
</dbReference>
<dbReference type="Pfam" id="PF13302">
    <property type="entry name" value="Acetyltransf_3"/>
    <property type="match status" value="1"/>
</dbReference>
<gene>
    <name evidence="2" type="ORF">ABU614_10365</name>
</gene>
<keyword evidence="2" id="KW-0808">Transferase</keyword>
<dbReference type="EMBL" id="CP159925">
    <property type="protein sequence ID" value="XCO77160.1"/>
    <property type="molecule type" value="Genomic_DNA"/>
</dbReference>
<dbReference type="PROSITE" id="PS51186">
    <property type="entry name" value="GNAT"/>
    <property type="match status" value="1"/>
</dbReference>
<dbReference type="Gene3D" id="3.40.630.30">
    <property type="match status" value="1"/>
</dbReference>
<proteinExistence type="predicted"/>
<name>A0AAU8MY89_9GAMM</name>
<dbReference type="InterPro" id="IPR000182">
    <property type="entry name" value="GNAT_dom"/>
</dbReference>
<dbReference type="PANTHER" id="PTHR43792">
    <property type="entry name" value="GNAT FAMILY, PUTATIVE (AFU_ORTHOLOGUE AFUA_3G00765)-RELATED-RELATED"/>
    <property type="match status" value="1"/>
</dbReference>
<dbReference type="PANTHER" id="PTHR43792:SF1">
    <property type="entry name" value="N-ACETYLTRANSFERASE DOMAIN-CONTAINING PROTEIN"/>
    <property type="match status" value="1"/>
</dbReference>
<reference evidence="2" key="1">
    <citation type="submission" date="2024-06" db="EMBL/GenBank/DDBJ databases">
        <authorList>
            <person name="Li S."/>
        </authorList>
    </citation>
    <scope>NUCLEOTIDE SEQUENCE</scope>
    <source>
        <strain evidence="2">SR10</strain>
    </source>
</reference>
<sequence length="167" mass="18290">MMLRSHRLSLRPVLASDADALQAVFGDPQAMRYSRIGAQPAPYAASWISHLTHERGLGTWALVERAGEQVIGYASLTAVRPGDGGREAELMLRLAPSWWRRGYGREAAQALLDHGFGSLGLRRIVASIDPDHNAADAWLRQLGLQPAGELMLAGDPRPERLYAIERG</sequence>
<dbReference type="AlphaFoldDB" id="A0AAU8MY89"/>
<evidence type="ECO:0000259" key="1">
    <source>
        <dbReference type="PROSITE" id="PS51186"/>
    </source>
</evidence>
<dbReference type="CDD" id="cd04301">
    <property type="entry name" value="NAT_SF"/>
    <property type="match status" value="1"/>
</dbReference>
<dbReference type="RefSeq" id="WP_064747678.1">
    <property type="nucleotide sequence ID" value="NZ_CP159925.1"/>
</dbReference>
<dbReference type="InterPro" id="IPR051531">
    <property type="entry name" value="N-acetyltransferase"/>
</dbReference>
<dbReference type="EC" id="2.-.-.-" evidence="2"/>
<organism evidence="2">
    <name type="scientific">Lysobacter firmicutimachus</name>
    <dbReference type="NCBI Taxonomy" id="1792846"/>
    <lineage>
        <taxon>Bacteria</taxon>
        <taxon>Pseudomonadati</taxon>
        <taxon>Pseudomonadota</taxon>
        <taxon>Gammaproteobacteria</taxon>
        <taxon>Lysobacterales</taxon>
        <taxon>Lysobacteraceae</taxon>
        <taxon>Lysobacter</taxon>
    </lineage>
</organism>